<name>A0ABD1ERG0_HYPHA</name>
<dbReference type="Proteomes" id="UP001566132">
    <property type="component" value="Unassembled WGS sequence"/>
</dbReference>
<dbReference type="CDD" id="cd00117">
    <property type="entry name" value="TFP"/>
    <property type="match status" value="1"/>
</dbReference>
<comment type="caution">
    <text evidence="1">The sequence shown here is derived from an EMBL/GenBank/DDBJ whole genome shotgun (WGS) entry which is preliminary data.</text>
</comment>
<organism evidence="1 2">
    <name type="scientific">Hypothenemus hampei</name>
    <name type="common">Coffee berry borer</name>
    <dbReference type="NCBI Taxonomy" id="57062"/>
    <lineage>
        <taxon>Eukaryota</taxon>
        <taxon>Metazoa</taxon>
        <taxon>Ecdysozoa</taxon>
        <taxon>Arthropoda</taxon>
        <taxon>Hexapoda</taxon>
        <taxon>Insecta</taxon>
        <taxon>Pterygota</taxon>
        <taxon>Neoptera</taxon>
        <taxon>Endopterygota</taxon>
        <taxon>Coleoptera</taxon>
        <taxon>Polyphaga</taxon>
        <taxon>Cucujiformia</taxon>
        <taxon>Curculionidae</taxon>
        <taxon>Scolytinae</taxon>
        <taxon>Hypothenemus</taxon>
    </lineage>
</organism>
<evidence type="ECO:0000313" key="1">
    <source>
        <dbReference type="EMBL" id="KAL1498060.1"/>
    </source>
</evidence>
<gene>
    <name evidence="1" type="ORF">ABEB36_008918</name>
</gene>
<proteinExistence type="predicted"/>
<sequence>MMLNGMYANPVNYFIFITMGTVIIKTSLAGNLTCYQCERYDNDECGQKDLQPCPSPFDRCAVFINKDDKRLFIRRECALGPCSFDDNLMTKGLGMDCDTTKNSYFCTFCCRGNGCNKNGGEAKRLAYGILFFIFPLIVF</sequence>
<dbReference type="AlphaFoldDB" id="A0ABD1ERG0"/>
<dbReference type="Gene3D" id="2.10.60.10">
    <property type="entry name" value="CD59"/>
    <property type="match status" value="1"/>
</dbReference>
<protein>
    <submittedName>
        <fullName evidence="1">Uncharacterized protein</fullName>
    </submittedName>
</protein>
<dbReference type="InterPro" id="IPR045860">
    <property type="entry name" value="Snake_toxin-like_sf"/>
</dbReference>
<accession>A0ABD1ERG0</accession>
<dbReference type="EMBL" id="JBDJPC010000006">
    <property type="protein sequence ID" value="KAL1498060.1"/>
    <property type="molecule type" value="Genomic_DNA"/>
</dbReference>
<reference evidence="1 2" key="1">
    <citation type="submission" date="2024-05" db="EMBL/GenBank/DDBJ databases">
        <title>Genetic variation in Jamaican populations of the coffee berry borer (Hypothenemus hampei).</title>
        <authorList>
            <person name="Errbii M."/>
            <person name="Myrie A."/>
        </authorList>
    </citation>
    <scope>NUCLEOTIDE SEQUENCE [LARGE SCALE GENOMIC DNA]</scope>
    <source>
        <strain evidence="1">JA-Hopewell-2020-01-JO</strain>
        <tissue evidence="1">Whole body</tissue>
    </source>
</reference>
<dbReference type="SUPFAM" id="SSF57302">
    <property type="entry name" value="Snake toxin-like"/>
    <property type="match status" value="1"/>
</dbReference>
<keyword evidence="2" id="KW-1185">Reference proteome</keyword>
<evidence type="ECO:0000313" key="2">
    <source>
        <dbReference type="Proteomes" id="UP001566132"/>
    </source>
</evidence>